<accession>A0A024G6F6</accession>
<dbReference type="Proteomes" id="UP000053237">
    <property type="component" value="Unassembled WGS sequence"/>
</dbReference>
<comment type="caution">
    <text evidence="1">The sequence shown here is derived from an EMBL/GenBank/DDBJ whole genome shotgun (WGS) entry which is preliminary data.</text>
</comment>
<protein>
    <submittedName>
        <fullName evidence="1">Uncharacterized protein</fullName>
    </submittedName>
</protein>
<dbReference type="InParanoid" id="A0A024G6F6"/>
<reference evidence="1 2" key="1">
    <citation type="submission" date="2012-05" db="EMBL/GenBank/DDBJ databases">
        <title>Recombination and specialization in a pathogen metapopulation.</title>
        <authorList>
            <person name="Gardiner A."/>
            <person name="Kemen E."/>
            <person name="Schultz-Larsen T."/>
            <person name="MacLean D."/>
            <person name="Van Oosterhout C."/>
            <person name="Jones J.D.G."/>
        </authorList>
    </citation>
    <scope>NUCLEOTIDE SEQUENCE [LARGE SCALE GENOMIC DNA]</scope>
    <source>
        <strain evidence="1 2">Ac Nc2</strain>
    </source>
</reference>
<keyword evidence="2" id="KW-1185">Reference proteome</keyword>
<proteinExistence type="predicted"/>
<name>A0A024G6F6_9STRA</name>
<organism evidence="1 2">
    <name type="scientific">Albugo candida</name>
    <dbReference type="NCBI Taxonomy" id="65357"/>
    <lineage>
        <taxon>Eukaryota</taxon>
        <taxon>Sar</taxon>
        <taxon>Stramenopiles</taxon>
        <taxon>Oomycota</taxon>
        <taxon>Peronosporomycetes</taxon>
        <taxon>Albuginales</taxon>
        <taxon>Albuginaceae</taxon>
        <taxon>Albugo</taxon>
    </lineage>
</organism>
<evidence type="ECO:0000313" key="2">
    <source>
        <dbReference type="Proteomes" id="UP000053237"/>
    </source>
</evidence>
<gene>
    <name evidence="1" type="ORF">BN9_032040</name>
</gene>
<sequence>MIAKCRKRSAILQFHIQYFKQRVGFVLISIGFCFERHNCCLPTKLGYQHLAVIGILRLHLIDHERHASLLSAQTQYPLEFARIPNSFKKARILHYRTFRVVERSTHLQLQ</sequence>
<evidence type="ECO:0000313" key="1">
    <source>
        <dbReference type="EMBL" id="CCI42420.1"/>
    </source>
</evidence>
<dbReference type="EMBL" id="CAIX01000033">
    <property type="protein sequence ID" value="CCI42420.1"/>
    <property type="molecule type" value="Genomic_DNA"/>
</dbReference>
<dbReference type="AlphaFoldDB" id="A0A024G6F6"/>